<sequence>MLVGNGPYRVDRVDGRLRQAGVVSAVTGACEDGYRARIRGLPVRTAVDGLHDVLREVAAAGGRMRAVQALRRRLPVLSPAEVVEYANTLLGGDASARLVAVAIKELVEPLDSVLAAQTIRHGTPHQPR</sequence>
<keyword evidence="2" id="KW-1185">Reference proteome</keyword>
<dbReference type="Proteomes" id="UP000622166">
    <property type="component" value="Unassembled WGS sequence"/>
</dbReference>
<evidence type="ECO:0000313" key="1">
    <source>
        <dbReference type="EMBL" id="GGZ29496.1"/>
    </source>
</evidence>
<reference evidence="1" key="2">
    <citation type="submission" date="2020-09" db="EMBL/GenBank/DDBJ databases">
        <authorList>
            <person name="Sun Q."/>
            <person name="Ohkuma M."/>
        </authorList>
    </citation>
    <scope>NUCLEOTIDE SEQUENCE</scope>
    <source>
        <strain evidence="1">JCM 4815</strain>
    </source>
</reference>
<protein>
    <submittedName>
        <fullName evidence="1">Uncharacterized protein</fullName>
    </submittedName>
</protein>
<gene>
    <name evidence="1" type="ORF">GCM10010365_57300</name>
</gene>
<dbReference type="EMBL" id="BMVW01000014">
    <property type="protein sequence ID" value="GGZ29496.1"/>
    <property type="molecule type" value="Genomic_DNA"/>
</dbReference>
<reference evidence="1" key="1">
    <citation type="journal article" date="2014" name="Int. J. Syst. Evol. Microbiol.">
        <title>Complete genome sequence of Corynebacterium casei LMG S-19264T (=DSM 44701T), isolated from a smear-ripened cheese.</title>
        <authorList>
            <consortium name="US DOE Joint Genome Institute (JGI-PGF)"/>
            <person name="Walter F."/>
            <person name="Albersmeier A."/>
            <person name="Kalinowski J."/>
            <person name="Ruckert C."/>
        </authorList>
    </citation>
    <scope>NUCLEOTIDE SEQUENCE</scope>
    <source>
        <strain evidence="1">JCM 4815</strain>
    </source>
</reference>
<comment type="caution">
    <text evidence="1">The sequence shown here is derived from an EMBL/GenBank/DDBJ whole genome shotgun (WGS) entry which is preliminary data.</text>
</comment>
<proteinExistence type="predicted"/>
<accession>A0A918Q3J6</accession>
<evidence type="ECO:0000313" key="2">
    <source>
        <dbReference type="Proteomes" id="UP000622166"/>
    </source>
</evidence>
<name>A0A918Q3J6_9ACTN</name>
<dbReference type="RefSeq" id="WP_229859533.1">
    <property type="nucleotide sequence ID" value="NZ_BMVW01000014.1"/>
</dbReference>
<organism evidence="1 2">
    <name type="scientific">Streptomyces poonensis</name>
    <dbReference type="NCBI Taxonomy" id="68255"/>
    <lineage>
        <taxon>Bacteria</taxon>
        <taxon>Bacillati</taxon>
        <taxon>Actinomycetota</taxon>
        <taxon>Actinomycetes</taxon>
        <taxon>Kitasatosporales</taxon>
        <taxon>Streptomycetaceae</taxon>
        <taxon>Streptomyces</taxon>
    </lineage>
</organism>
<dbReference type="AlphaFoldDB" id="A0A918Q3J6"/>